<dbReference type="GO" id="GO:0016747">
    <property type="term" value="F:acyltransferase activity, transferring groups other than amino-acyl groups"/>
    <property type="evidence" value="ECO:0007669"/>
    <property type="project" value="InterPro"/>
</dbReference>
<comment type="caution">
    <text evidence="2">The sequence shown here is derived from an EMBL/GenBank/DDBJ whole genome shotgun (WGS) entry which is preliminary data.</text>
</comment>
<protein>
    <submittedName>
        <fullName evidence="2">GNAT family N-acetyltransferase</fullName>
    </submittedName>
</protein>
<gene>
    <name evidence="2" type="ORF">EM808_08850</name>
</gene>
<evidence type="ECO:0000313" key="3">
    <source>
        <dbReference type="Proteomes" id="UP000288024"/>
    </source>
</evidence>
<accession>A0A3S2W603</accession>
<dbReference type="PROSITE" id="PS51186">
    <property type="entry name" value="GNAT"/>
    <property type="match status" value="1"/>
</dbReference>
<proteinExistence type="predicted"/>
<dbReference type="EMBL" id="RZTZ01000002">
    <property type="protein sequence ID" value="RVT65590.1"/>
    <property type="molecule type" value="Genomic_DNA"/>
</dbReference>
<keyword evidence="2" id="KW-0808">Transferase</keyword>
<organism evidence="2 3">
    <name type="scientific">Niallia taxi</name>
    <dbReference type="NCBI Taxonomy" id="2499688"/>
    <lineage>
        <taxon>Bacteria</taxon>
        <taxon>Bacillati</taxon>
        <taxon>Bacillota</taxon>
        <taxon>Bacilli</taxon>
        <taxon>Bacillales</taxon>
        <taxon>Bacillaceae</taxon>
        <taxon>Niallia</taxon>
    </lineage>
</organism>
<dbReference type="Proteomes" id="UP000288024">
    <property type="component" value="Unassembled WGS sequence"/>
</dbReference>
<keyword evidence="3" id="KW-1185">Reference proteome</keyword>
<evidence type="ECO:0000313" key="2">
    <source>
        <dbReference type="EMBL" id="RVT65590.1"/>
    </source>
</evidence>
<dbReference type="RefSeq" id="WP_127737808.1">
    <property type="nucleotide sequence ID" value="NZ_RZTZ01000002.1"/>
</dbReference>
<dbReference type="Pfam" id="PF13673">
    <property type="entry name" value="Acetyltransf_10"/>
    <property type="match status" value="1"/>
</dbReference>
<dbReference type="Gene3D" id="3.40.630.30">
    <property type="match status" value="1"/>
</dbReference>
<dbReference type="InterPro" id="IPR016181">
    <property type="entry name" value="Acyl_CoA_acyltransferase"/>
</dbReference>
<dbReference type="InterPro" id="IPR000182">
    <property type="entry name" value="GNAT_dom"/>
</dbReference>
<dbReference type="AlphaFoldDB" id="A0A3S2W603"/>
<name>A0A3S2W603_9BACI</name>
<reference evidence="2 3" key="1">
    <citation type="submission" date="2019-01" db="EMBL/GenBank/DDBJ databases">
        <title>Bacillus sp. M5HDSG1-1, whole genome shotgun sequence.</title>
        <authorList>
            <person name="Tuo L."/>
        </authorList>
    </citation>
    <scope>NUCLEOTIDE SEQUENCE [LARGE SCALE GENOMIC DNA]</scope>
    <source>
        <strain evidence="2 3">M5HDSG1-1</strain>
    </source>
</reference>
<dbReference type="CDD" id="cd04301">
    <property type="entry name" value="NAT_SF"/>
    <property type="match status" value="1"/>
</dbReference>
<evidence type="ECO:0000259" key="1">
    <source>
        <dbReference type="PROSITE" id="PS51186"/>
    </source>
</evidence>
<sequence length="149" mass="17024">MNWTIKAFNELTANEVYTILQERTAVFVVEQNCPYLEVDGKDIQSFHLLAEKNGEIAAYCRVLPAGISYEKASIGRVLVKKEYRGYGLAYELLNKAIAFIRDELKEPAIQISAQSHLEKFYASFGFQATSNEYLEDDIPHIDMLLFFAE</sequence>
<feature type="domain" description="N-acetyltransferase" evidence="1">
    <location>
        <begin position="6"/>
        <end position="148"/>
    </location>
</feature>
<dbReference type="SUPFAM" id="SSF55729">
    <property type="entry name" value="Acyl-CoA N-acyltransferases (Nat)"/>
    <property type="match status" value="1"/>
</dbReference>